<gene>
    <name evidence="1" type="primary">Acey_s0057.g2769</name>
    <name evidence="1" type="ORF">Y032_0057g2769</name>
</gene>
<evidence type="ECO:0000313" key="2">
    <source>
        <dbReference type="Proteomes" id="UP000024635"/>
    </source>
</evidence>
<keyword evidence="2" id="KW-1185">Reference proteome</keyword>
<organism evidence="1 2">
    <name type="scientific">Ancylostoma ceylanicum</name>
    <dbReference type="NCBI Taxonomy" id="53326"/>
    <lineage>
        <taxon>Eukaryota</taxon>
        <taxon>Metazoa</taxon>
        <taxon>Ecdysozoa</taxon>
        <taxon>Nematoda</taxon>
        <taxon>Chromadorea</taxon>
        <taxon>Rhabditida</taxon>
        <taxon>Rhabditina</taxon>
        <taxon>Rhabditomorpha</taxon>
        <taxon>Strongyloidea</taxon>
        <taxon>Ancylostomatidae</taxon>
        <taxon>Ancylostomatinae</taxon>
        <taxon>Ancylostoma</taxon>
    </lineage>
</organism>
<accession>A0A016U4P6</accession>
<reference evidence="2" key="1">
    <citation type="journal article" date="2015" name="Nat. Genet.">
        <title>The genome and transcriptome of the zoonotic hookworm Ancylostoma ceylanicum identify infection-specific gene families.</title>
        <authorList>
            <person name="Schwarz E.M."/>
            <person name="Hu Y."/>
            <person name="Antoshechkin I."/>
            <person name="Miller M.M."/>
            <person name="Sternberg P.W."/>
            <person name="Aroian R.V."/>
        </authorList>
    </citation>
    <scope>NUCLEOTIDE SEQUENCE</scope>
    <source>
        <strain evidence="2">HY135</strain>
    </source>
</reference>
<dbReference type="AlphaFoldDB" id="A0A016U4P6"/>
<sequence>MYNNLSPLYIVKLYRRSRQSKAFLKGSVSGSISSTGYQKNLGEGYGSGTVVALPFTESSPFSHKWVICSTEHEYSVHVAH</sequence>
<dbReference type="Proteomes" id="UP000024635">
    <property type="component" value="Unassembled WGS sequence"/>
</dbReference>
<evidence type="ECO:0000313" key="1">
    <source>
        <dbReference type="EMBL" id="EYC10115.1"/>
    </source>
</evidence>
<proteinExistence type="predicted"/>
<comment type="caution">
    <text evidence="1">The sequence shown here is derived from an EMBL/GenBank/DDBJ whole genome shotgun (WGS) entry which is preliminary data.</text>
</comment>
<protein>
    <submittedName>
        <fullName evidence="1">Uncharacterized protein</fullName>
    </submittedName>
</protein>
<dbReference type="EMBL" id="JARK01001393">
    <property type="protein sequence ID" value="EYC10115.1"/>
    <property type="molecule type" value="Genomic_DNA"/>
</dbReference>
<name>A0A016U4P6_9BILA</name>